<dbReference type="Proteomes" id="UP000193587">
    <property type="component" value="Unassembled WGS sequence"/>
</dbReference>
<protein>
    <recommendedName>
        <fullName evidence="3">DUF7260 domain-containing protein</fullName>
    </recommendedName>
</protein>
<evidence type="ECO:0000256" key="1">
    <source>
        <dbReference type="SAM" id="MobiDB-lite"/>
    </source>
</evidence>
<comment type="caution">
    <text evidence="4">The sequence shown here is derived from an EMBL/GenBank/DDBJ whole genome shotgun (WGS) entry which is preliminary data.</text>
</comment>
<feature type="domain" description="DUF7260" evidence="3">
    <location>
        <begin position="56"/>
        <end position="317"/>
    </location>
</feature>
<name>A0A1X4HA26_HALEZ</name>
<keyword evidence="2" id="KW-0812">Transmembrane</keyword>
<evidence type="ECO:0000313" key="4">
    <source>
        <dbReference type="EMBL" id="OSP09657.1"/>
    </source>
</evidence>
<accession>A0A1X4HA26</accession>
<dbReference type="InterPro" id="IPR055684">
    <property type="entry name" value="DUF7260"/>
</dbReference>
<proteinExistence type="predicted"/>
<dbReference type="EMBL" id="NEDJ01000010">
    <property type="protein sequence ID" value="OSP09657.1"/>
    <property type="molecule type" value="Genomic_DNA"/>
</dbReference>
<keyword evidence="2" id="KW-0472">Membrane</keyword>
<dbReference type="AlphaFoldDB" id="A0A1X4HA26"/>
<feature type="compositionally biased region" description="Gly residues" evidence="1">
    <location>
        <begin position="111"/>
        <end position="125"/>
    </location>
</feature>
<reference evidence="4 5" key="1">
    <citation type="submission" date="2017-04" db="EMBL/GenBank/DDBJ databases">
        <title>MLSA of the genus Halorubrum.</title>
        <authorList>
            <person name="De La Haba R."/>
            <person name="Sanchez-Porro C."/>
            <person name="Infante-Dominguez C."/>
            <person name="Ventosa A."/>
        </authorList>
    </citation>
    <scope>NUCLEOTIDE SEQUENCE [LARGE SCALE GENOMIC DNA]</scope>
    <source>
        <strain evidence="4 5">DSM 17463</strain>
    </source>
</reference>
<dbReference type="eggNOG" id="arCOG06167">
    <property type="taxonomic scope" value="Archaea"/>
</dbReference>
<sequence length="329" mass="34790">MSVRTGSTTVFQIPDQGVTAAGCSSGWCDLWAVATDPGVLTAVAIVGLAALVAFAYVRDAEAACHRERRRVLDERDAFESFADRVADIDTISAATDSTPSGVPAGSLRGMGAPGDGVRGPGGGSPGSSVSLRQVMAAYDDTVLSLPHYRAEYDGTPAEGLAAERGPDAVTALASDGGLSGAAQSALVDRSRRAVDARERLADAIDEEIDAIGDRESALSAIDRRRRRLLGHLDGVRPGCEAEAAVDVWSRLTELEGECDDLAADRQRSLDDPPLTPRTPLDADRERPFYAYLYGPTDGPRYPVLAQIAEVADRIRADKDRVGGRIARGR</sequence>
<evidence type="ECO:0000256" key="2">
    <source>
        <dbReference type="SAM" id="Phobius"/>
    </source>
</evidence>
<keyword evidence="2" id="KW-1133">Transmembrane helix</keyword>
<feature type="transmembrane region" description="Helical" evidence="2">
    <location>
        <begin position="39"/>
        <end position="57"/>
    </location>
</feature>
<dbReference type="STRING" id="1121945.GCA_000421805_00158"/>
<dbReference type="Pfam" id="PF23921">
    <property type="entry name" value="DUF7260"/>
    <property type="match status" value="1"/>
</dbReference>
<feature type="region of interest" description="Disordered" evidence="1">
    <location>
        <begin position="92"/>
        <end position="128"/>
    </location>
</feature>
<evidence type="ECO:0000259" key="3">
    <source>
        <dbReference type="Pfam" id="PF23921"/>
    </source>
</evidence>
<gene>
    <name evidence="4" type="ORF">B9H04_04890</name>
</gene>
<organism evidence="4 5">
    <name type="scientific">Halorubrum ezzemoulense DSM 17463</name>
    <dbReference type="NCBI Taxonomy" id="1121945"/>
    <lineage>
        <taxon>Archaea</taxon>
        <taxon>Methanobacteriati</taxon>
        <taxon>Methanobacteriota</taxon>
        <taxon>Stenosarchaea group</taxon>
        <taxon>Halobacteria</taxon>
        <taxon>Halobacteriales</taxon>
        <taxon>Haloferacaceae</taxon>
        <taxon>Halorubrum</taxon>
    </lineage>
</organism>
<evidence type="ECO:0000313" key="5">
    <source>
        <dbReference type="Proteomes" id="UP000193587"/>
    </source>
</evidence>
<dbReference type="RefSeq" id="WP_085682497.1">
    <property type="nucleotide sequence ID" value="NZ_NEDJ01000010.1"/>
</dbReference>